<feature type="region of interest" description="Disordered" evidence="13">
    <location>
        <begin position="633"/>
        <end position="691"/>
    </location>
</feature>
<dbReference type="SUPFAM" id="SSF56112">
    <property type="entry name" value="Protein kinase-like (PK-like)"/>
    <property type="match status" value="1"/>
</dbReference>
<dbReference type="FunFam" id="2.60.40.10:FF:000032">
    <property type="entry name" value="palladin isoform X1"/>
    <property type="match status" value="2"/>
</dbReference>
<evidence type="ECO:0000313" key="18">
    <source>
        <dbReference type="Proteomes" id="UP001566132"/>
    </source>
</evidence>
<dbReference type="GO" id="GO:0016020">
    <property type="term" value="C:membrane"/>
    <property type="evidence" value="ECO:0007669"/>
    <property type="project" value="UniProtKB-SubCell"/>
</dbReference>
<keyword evidence="2 14" id="KW-0812">Transmembrane</keyword>
<dbReference type="Gene3D" id="1.10.510.10">
    <property type="entry name" value="Transferase(Phosphotransferase) domain 1"/>
    <property type="match status" value="1"/>
</dbReference>
<evidence type="ECO:0000256" key="8">
    <source>
        <dbReference type="ARBA" id="ARBA00023319"/>
    </source>
</evidence>
<feature type="domain" description="Protein kinase" evidence="15">
    <location>
        <begin position="708"/>
        <end position="984"/>
    </location>
</feature>
<evidence type="ECO:0000259" key="16">
    <source>
        <dbReference type="PROSITE" id="PS50835"/>
    </source>
</evidence>
<dbReference type="SMART" id="SM00408">
    <property type="entry name" value="IGc2"/>
    <property type="match status" value="6"/>
</dbReference>
<dbReference type="InterPro" id="IPR036179">
    <property type="entry name" value="Ig-like_dom_sf"/>
</dbReference>
<keyword evidence="10 12" id="KW-0067">ATP-binding</keyword>
<feature type="active site" description="Proton acceptor" evidence="9">
    <location>
        <position position="849"/>
    </location>
</feature>
<evidence type="ECO:0000313" key="17">
    <source>
        <dbReference type="EMBL" id="KAL1516132.1"/>
    </source>
</evidence>
<dbReference type="InterPro" id="IPR013098">
    <property type="entry name" value="Ig_I-set"/>
</dbReference>
<feature type="binding site" evidence="11">
    <location>
        <position position="854"/>
    </location>
    <ligand>
        <name>Mg(2+)</name>
        <dbReference type="ChEBI" id="CHEBI:18420"/>
    </ligand>
</feature>
<dbReference type="PROSITE" id="PS50011">
    <property type="entry name" value="PROTEIN_KINASE_DOM"/>
    <property type="match status" value="1"/>
</dbReference>
<feature type="compositionally biased region" description="Basic and acidic residues" evidence="13">
    <location>
        <begin position="666"/>
        <end position="679"/>
    </location>
</feature>
<keyword evidence="3 14" id="KW-1133">Transmembrane helix</keyword>
<protein>
    <submittedName>
        <fullName evidence="17">Uncharacterized protein</fullName>
    </submittedName>
</protein>
<dbReference type="PANTHER" id="PTHR11640">
    <property type="entry name" value="NEPHRIN"/>
    <property type="match status" value="1"/>
</dbReference>
<dbReference type="GO" id="GO:0005524">
    <property type="term" value="F:ATP binding"/>
    <property type="evidence" value="ECO:0007669"/>
    <property type="project" value="UniProtKB-UniRule"/>
</dbReference>
<dbReference type="SUPFAM" id="SSF48726">
    <property type="entry name" value="Immunoglobulin"/>
    <property type="match status" value="6"/>
</dbReference>
<dbReference type="InterPro" id="IPR051275">
    <property type="entry name" value="Cell_adhesion_signaling"/>
</dbReference>
<sequence>MYSHFDNIILILRQSIPNSKFKTASCASTAISGGVQLSESSSILNCIFLFNNNTNADRLLNSANIELKKRRLLIKNASSLDNGVYRCEAKNAAGTKKSHKNFPLRVQGTNSPLIQTIPTDLVIKLGSTGYFDCSYQNAEVLEWYFKESGPLKNNSRLTLHSNGTLQITNVTYADEGWYNCVGFKSNSTEIPQSYTADLHLAFLEPFSQSSFEPVIENDTKVVGEGFTFQITCLEPKGLPLVKKWWQNPAGHTISDRGEVYVDDGRMIMETIKSNHAGTYKCVAENLAGITEKTLKIIVTNKPQILQDPASLTVDEGEKSVLECVYNASQEQYTQVKWRKDGKNLRVAHDSDENSSAHQRIRAYKHNGTLVIHSTQTTDRGEYICLVITEGFEPVFSQPATISVIEQLRFAPPPVNKKLELDSVAKIHCKAQGTPPPIVRWEKDGIPFENLPSHVTDTNGTLHFNRVTANDKGKYNCIASNSQGAINVSINIEVVVAPRFLIPPKNPVNINAGDSATIDCVVEGDPEPTIQWDKDLKMNDFDSSRFTVLPNGSLHITEVYYEDQNKYGCTAGNSAGLNRKEVQLIVHSHDQGGDATVTKAFLITMSVAGAYIILVVGLMVWCKYVRRSRKLPLTDDKLENGDGDEGQQQELKVAENGTGCGPSKVNGVRESHKDGQRSDGGDTCNSQMSNQSKKSKSCYDRLSISRSILKDVTLIGRGEFGDIMLAKISEADLPMKPSSPEEVITSELPVLVKVLTQTKDDNCLAEFKREIDMFSKINHEQITKLYGLCREQEPHYLILEHTEWGDLKKFLLATKTGAPPPLTVIQRVGVVHQISRAMDHLATQRIVHKDLAARNCLVTSNLKIKVGLARMTKEPYSQEYCKHANQVIPLRWLPQEAVYEDDYSTKSDVYAFGVLIWEVFSQGELPHSRINDNTFLGKLREKKLDWKCHSETPESLKKWQEACWDPMPQKRPSFAQLSNEVGEILKTL</sequence>
<feature type="transmembrane region" description="Helical" evidence="14">
    <location>
        <begin position="599"/>
        <end position="620"/>
    </location>
</feature>
<dbReference type="Pfam" id="PF07679">
    <property type="entry name" value="I-set"/>
    <property type="match status" value="3"/>
</dbReference>
<evidence type="ECO:0000256" key="1">
    <source>
        <dbReference type="ARBA" id="ARBA00004479"/>
    </source>
</evidence>
<dbReference type="AlphaFoldDB" id="A0ABD1FA33"/>
<dbReference type="PROSITE" id="PS00109">
    <property type="entry name" value="PROTEIN_KINASE_TYR"/>
    <property type="match status" value="1"/>
</dbReference>
<feature type="domain" description="Ig-like" evidence="16">
    <location>
        <begin position="112"/>
        <end position="180"/>
    </location>
</feature>
<dbReference type="EMBL" id="JBDJPC010000001">
    <property type="protein sequence ID" value="KAL1516132.1"/>
    <property type="molecule type" value="Genomic_DNA"/>
</dbReference>
<keyword evidence="5" id="KW-1015">Disulfide bond</keyword>
<feature type="binding site" evidence="12">
    <location>
        <position position="735"/>
    </location>
    <ligand>
        <name>ATP</name>
        <dbReference type="ChEBI" id="CHEBI:30616"/>
    </ligand>
</feature>
<evidence type="ECO:0000256" key="7">
    <source>
        <dbReference type="ARBA" id="ARBA00023180"/>
    </source>
</evidence>
<proteinExistence type="predicted"/>
<dbReference type="InterPro" id="IPR013783">
    <property type="entry name" value="Ig-like_fold"/>
</dbReference>
<keyword evidence="11" id="KW-0460">Magnesium</keyword>
<dbReference type="Gene3D" id="2.60.40.10">
    <property type="entry name" value="Immunoglobulins"/>
    <property type="match status" value="6"/>
</dbReference>
<keyword evidence="8" id="KW-0393">Immunoglobulin domain</keyword>
<accession>A0ABD1FA33</accession>
<dbReference type="GO" id="GO:0004888">
    <property type="term" value="F:transmembrane signaling receptor activity"/>
    <property type="evidence" value="ECO:0007669"/>
    <property type="project" value="UniProtKB-ARBA"/>
</dbReference>
<dbReference type="InterPro" id="IPR000719">
    <property type="entry name" value="Prot_kinase_dom"/>
</dbReference>
<evidence type="ECO:0000259" key="15">
    <source>
        <dbReference type="PROSITE" id="PS50011"/>
    </source>
</evidence>
<evidence type="ECO:0000256" key="2">
    <source>
        <dbReference type="ARBA" id="ARBA00022692"/>
    </source>
</evidence>
<dbReference type="InterPro" id="IPR001245">
    <property type="entry name" value="Ser-Thr/Tyr_kinase_cat_dom"/>
</dbReference>
<dbReference type="PIRSF" id="PIRSF000615">
    <property type="entry name" value="TyrPK_CSF1-R"/>
    <property type="match status" value="1"/>
</dbReference>
<gene>
    <name evidence="17" type="ORF">ABEB36_000053</name>
</gene>
<feature type="domain" description="Ig-like" evidence="16">
    <location>
        <begin position="213"/>
        <end position="295"/>
    </location>
</feature>
<evidence type="ECO:0000256" key="13">
    <source>
        <dbReference type="SAM" id="MobiDB-lite"/>
    </source>
</evidence>
<evidence type="ECO:0000256" key="10">
    <source>
        <dbReference type="PIRSR" id="PIRSR000615-2"/>
    </source>
</evidence>
<evidence type="ECO:0000256" key="11">
    <source>
        <dbReference type="PIRSR" id="PIRSR000615-3"/>
    </source>
</evidence>
<dbReference type="InterPro" id="IPR011009">
    <property type="entry name" value="Kinase-like_dom_sf"/>
</dbReference>
<feature type="domain" description="Ig-like" evidence="16">
    <location>
        <begin position="302"/>
        <end position="402"/>
    </location>
</feature>
<keyword evidence="18" id="KW-1185">Reference proteome</keyword>
<feature type="domain" description="Ig-like" evidence="16">
    <location>
        <begin position="411"/>
        <end position="492"/>
    </location>
</feature>
<dbReference type="PANTHER" id="PTHR11640:SF31">
    <property type="entry name" value="IRREGULAR CHIASM C-ROUGHEST PROTEIN-RELATED"/>
    <property type="match status" value="1"/>
</dbReference>
<reference evidence="17 18" key="1">
    <citation type="submission" date="2024-05" db="EMBL/GenBank/DDBJ databases">
        <title>Genetic variation in Jamaican populations of the coffee berry borer (Hypothenemus hampei).</title>
        <authorList>
            <person name="Errbii M."/>
            <person name="Myrie A."/>
        </authorList>
    </citation>
    <scope>NUCLEOTIDE SEQUENCE [LARGE SCALE GENOMIC DNA]</scope>
    <source>
        <strain evidence="17">JA-Hopewell-2020-01-JO</strain>
        <tissue evidence="17">Whole body</tissue>
    </source>
</reference>
<evidence type="ECO:0000256" key="9">
    <source>
        <dbReference type="PIRSR" id="PIRSR000615-1"/>
    </source>
</evidence>
<organism evidence="17 18">
    <name type="scientific">Hypothenemus hampei</name>
    <name type="common">Coffee berry borer</name>
    <dbReference type="NCBI Taxonomy" id="57062"/>
    <lineage>
        <taxon>Eukaryota</taxon>
        <taxon>Metazoa</taxon>
        <taxon>Ecdysozoa</taxon>
        <taxon>Arthropoda</taxon>
        <taxon>Hexapoda</taxon>
        <taxon>Insecta</taxon>
        <taxon>Pterygota</taxon>
        <taxon>Neoptera</taxon>
        <taxon>Endopterygota</taxon>
        <taxon>Coleoptera</taxon>
        <taxon>Polyphaga</taxon>
        <taxon>Cucujiformia</taxon>
        <taxon>Curculionidae</taxon>
        <taxon>Scolytinae</taxon>
        <taxon>Hypothenemus</taxon>
    </lineage>
</organism>
<evidence type="ECO:0000256" key="6">
    <source>
        <dbReference type="ARBA" id="ARBA00023170"/>
    </source>
</evidence>
<dbReference type="Pfam" id="PF07714">
    <property type="entry name" value="PK_Tyr_Ser-Thr"/>
    <property type="match status" value="1"/>
</dbReference>
<dbReference type="InterPro" id="IPR003599">
    <property type="entry name" value="Ig_sub"/>
</dbReference>
<evidence type="ECO:0000256" key="4">
    <source>
        <dbReference type="ARBA" id="ARBA00023136"/>
    </source>
</evidence>
<evidence type="ECO:0000256" key="5">
    <source>
        <dbReference type="ARBA" id="ARBA00023157"/>
    </source>
</evidence>
<dbReference type="Gene3D" id="3.30.200.20">
    <property type="entry name" value="Phosphorylase Kinase, domain 1"/>
    <property type="match status" value="1"/>
</dbReference>
<name>A0ABD1FA33_HYPHA</name>
<dbReference type="Pfam" id="PF13927">
    <property type="entry name" value="Ig_3"/>
    <property type="match status" value="1"/>
</dbReference>
<evidence type="ECO:0000256" key="12">
    <source>
        <dbReference type="PROSITE-ProRule" id="PRU10141"/>
    </source>
</evidence>
<keyword evidence="6" id="KW-0675">Receptor</keyword>
<dbReference type="PROSITE" id="PS00107">
    <property type="entry name" value="PROTEIN_KINASE_ATP"/>
    <property type="match status" value="1"/>
</dbReference>
<dbReference type="PRINTS" id="PR00109">
    <property type="entry name" value="TYRKINASE"/>
</dbReference>
<comment type="subcellular location">
    <subcellularLocation>
        <location evidence="1">Membrane</location>
        <topology evidence="1">Single-pass type I membrane protein</topology>
    </subcellularLocation>
</comment>
<dbReference type="Proteomes" id="UP001566132">
    <property type="component" value="Unassembled WGS sequence"/>
</dbReference>
<dbReference type="InterPro" id="IPR007110">
    <property type="entry name" value="Ig-like_dom"/>
</dbReference>
<keyword evidence="11" id="KW-0479">Metal-binding</keyword>
<dbReference type="PROSITE" id="PS50835">
    <property type="entry name" value="IG_LIKE"/>
    <property type="match status" value="5"/>
</dbReference>
<keyword evidence="4 14" id="KW-0472">Membrane</keyword>
<comment type="caution">
    <text evidence="17">The sequence shown here is derived from an EMBL/GenBank/DDBJ whole genome shotgun (WGS) entry which is preliminary data.</text>
</comment>
<feature type="domain" description="Ig-like" evidence="16">
    <location>
        <begin position="497"/>
        <end position="584"/>
    </location>
</feature>
<dbReference type="InterPro" id="IPR017441">
    <property type="entry name" value="Protein_kinase_ATP_BS"/>
</dbReference>
<dbReference type="InterPro" id="IPR003598">
    <property type="entry name" value="Ig_sub2"/>
</dbReference>
<evidence type="ECO:0000256" key="14">
    <source>
        <dbReference type="SAM" id="Phobius"/>
    </source>
</evidence>
<keyword evidence="7" id="KW-0325">Glycoprotein</keyword>
<evidence type="ECO:0000256" key="3">
    <source>
        <dbReference type="ARBA" id="ARBA00022989"/>
    </source>
</evidence>
<feature type="binding site" evidence="10">
    <location>
        <position position="853"/>
    </location>
    <ligand>
        <name>ATP</name>
        <dbReference type="ChEBI" id="CHEBI:30616"/>
    </ligand>
</feature>
<keyword evidence="10 12" id="KW-0547">Nucleotide-binding</keyword>
<dbReference type="InterPro" id="IPR008266">
    <property type="entry name" value="Tyr_kinase_AS"/>
</dbReference>
<dbReference type="SMART" id="SM00409">
    <property type="entry name" value="IG"/>
    <property type="match status" value="6"/>
</dbReference>